<evidence type="ECO:0000313" key="4">
    <source>
        <dbReference type="EMBL" id="CAF2095645.1"/>
    </source>
</evidence>
<reference evidence="2" key="1">
    <citation type="submission" date="2021-02" db="EMBL/GenBank/DDBJ databases">
        <authorList>
            <person name="Nowell W R."/>
        </authorList>
    </citation>
    <scope>NUCLEOTIDE SEQUENCE</scope>
</reference>
<dbReference type="Proteomes" id="UP000663855">
    <property type="component" value="Unassembled WGS sequence"/>
</dbReference>
<dbReference type="EMBL" id="CAJNOV010005901">
    <property type="protein sequence ID" value="CAF1229217.1"/>
    <property type="molecule type" value="Genomic_DNA"/>
</dbReference>
<dbReference type="OrthoDB" id="10060163at2759"/>
<dbReference type="Proteomes" id="UP000663824">
    <property type="component" value="Unassembled WGS sequence"/>
</dbReference>
<evidence type="ECO:0008006" key="8">
    <source>
        <dbReference type="Google" id="ProtNLM"/>
    </source>
</evidence>
<evidence type="ECO:0000313" key="2">
    <source>
        <dbReference type="EMBL" id="CAF1674934.1"/>
    </source>
</evidence>
<dbReference type="EMBL" id="CAJOBF010002217">
    <property type="protein sequence ID" value="CAF4018681.1"/>
    <property type="molecule type" value="Genomic_DNA"/>
</dbReference>
<name>A0A816GI17_9BILA</name>
<dbReference type="AlphaFoldDB" id="A0A816GI17"/>
<dbReference type="Proteomes" id="UP000663834">
    <property type="component" value="Unassembled WGS sequence"/>
</dbReference>
<dbReference type="EMBL" id="CAJNRE010010753">
    <property type="protein sequence ID" value="CAF2095645.1"/>
    <property type="molecule type" value="Genomic_DNA"/>
</dbReference>
<evidence type="ECO:0000313" key="5">
    <source>
        <dbReference type="EMBL" id="CAF3982540.1"/>
    </source>
</evidence>
<evidence type="ECO:0000313" key="1">
    <source>
        <dbReference type="EMBL" id="CAF1229217.1"/>
    </source>
</evidence>
<accession>A0A816GI17</accession>
<evidence type="ECO:0000313" key="3">
    <source>
        <dbReference type="EMBL" id="CAF2033167.1"/>
    </source>
</evidence>
<evidence type="ECO:0000313" key="7">
    <source>
        <dbReference type="Proteomes" id="UP000663834"/>
    </source>
</evidence>
<dbReference type="Proteomes" id="UP000676336">
    <property type="component" value="Unassembled WGS sequence"/>
</dbReference>
<dbReference type="Proteomes" id="UP000663887">
    <property type="component" value="Unassembled WGS sequence"/>
</dbReference>
<organism evidence="2 7">
    <name type="scientific">Rotaria magnacalcarata</name>
    <dbReference type="NCBI Taxonomy" id="392030"/>
    <lineage>
        <taxon>Eukaryota</taxon>
        <taxon>Metazoa</taxon>
        <taxon>Spiralia</taxon>
        <taxon>Gnathifera</taxon>
        <taxon>Rotifera</taxon>
        <taxon>Eurotatoria</taxon>
        <taxon>Bdelloidea</taxon>
        <taxon>Philodinida</taxon>
        <taxon>Philodinidae</taxon>
        <taxon>Rotaria</taxon>
    </lineage>
</organism>
<dbReference type="EMBL" id="CAJNOW010019752">
    <property type="protein sequence ID" value="CAF1674934.1"/>
    <property type="molecule type" value="Genomic_DNA"/>
</dbReference>
<dbReference type="EMBL" id="CAJNRG010001415">
    <property type="protein sequence ID" value="CAF2033167.1"/>
    <property type="molecule type" value="Genomic_DNA"/>
</dbReference>
<gene>
    <name evidence="1" type="ORF">CJN711_LOCUS13410</name>
    <name evidence="2" type="ORF">KQP761_LOCUS35145</name>
    <name evidence="4" type="ORF">MBJ925_LOCUS21348</name>
    <name evidence="5" type="ORF">SMN809_LOCUS10939</name>
    <name evidence="6" type="ORF">UXM345_LOCUS17229</name>
    <name evidence="3" type="ORF">XDN619_LOCUS5356</name>
</gene>
<evidence type="ECO:0000313" key="6">
    <source>
        <dbReference type="EMBL" id="CAF4018681.1"/>
    </source>
</evidence>
<proteinExistence type="predicted"/>
<comment type="caution">
    <text evidence="2">The sequence shown here is derived from an EMBL/GenBank/DDBJ whole genome shotgun (WGS) entry which is preliminary data.</text>
</comment>
<protein>
    <recommendedName>
        <fullName evidence="8">F-box domain-containing protein</fullName>
    </recommendedName>
</protein>
<sequence length="389" mass="45602">MVSLKKTRSAQRRRIQAEAIFEHLSNEIIFDIFDYLMGNEICKSFYGLNSRFSQLVCNTPNVHLDLSRTKTKFFQTFQQIFCEENVTSVELFYDNISILESFMTPLRRKRFKSISLLDLPVQEFENQIPAILNNFKDDLISFKIRFSDMECTTPGERAALSFAYLLTEMPSLKYLTLEHSKGIDPITYMHSNVINNTIINLTISLFDIKRLIPLLYRFQKLNSLTMDVHKNEGFGGKRALPPEAVRYYKSLINEKTSMEYPAGLRHVKVYQYPLTEVETIERLLQFTTSNNLLTYSLFACERPLVKIPVSRRQPPFLDGKQYYDLVRKYLPTTLKRFHVEYNVDGATSRTKIAQVKKDFMKYNGSNLSCEHCFLYDKEEKRMSFDLTFT</sequence>
<dbReference type="EMBL" id="CAJOBI010003844">
    <property type="protein sequence ID" value="CAF3982540.1"/>
    <property type="molecule type" value="Genomic_DNA"/>
</dbReference>
<dbReference type="Proteomes" id="UP000663842">
    <property type="component" value="Unassembled WGS sequence"/>
</dbReference>